<evidence type="ECO:0000256" key="5">
    <source>
        <dbReference type="SAM" id="Phobius"/>
    </source>
</evidence>
<dbReference type="OrthoDB" id="142185at2157"/>
<accession>A0A202E8K8</accession>
<feature type="transmembrane region" description="Helical" evidence="5">
    <location>
        <begin position="6"/>
        <end position="23"/>
    </location>
</feature>
<evidence type="ECO:0000256" key="2">
    <source>
        <dbReference type="ARBA" id="ARBA00022692"/>
    </source>
</evidence>
<dbReference type="InterPro" id="IPR004837">
    <property type="entry name" value="NaCa_Exmemb"/>
</dbReference>
<gene>
    <name evidence="7" type="ORF">B2G88_09405</name>
</gene>
<proteinExistence type="predicted"/>
<feature type="transmembrane region" description="Helical" evidence="5">
    <location>
        <begin position="175"/>
        <end position="193"/>
    </location>
</feature>
<feature type="transmembrane region" description="Helical" evidence="5">
    <location>
        <begin position="298"/>
        <end position="316"/>
    </location>
</feature>
<dbReference type="PANTHER" id="PTHR10846:SF8">
    <property type="entry name" value="INNER MEMBRANE PROTEIN YRBG"/>
    <property type="match status" value="1"/>
</dbReference>
<feature type="transmembrane region" description="Helical" evidence="5">
    <location>
        <begin position="74"/>
        <end position="98"/>
    </location>
</feature>
<keyword evidence="3 5" id="KW-1133">Transmembrane helix</keyword>
<evidence type="ECO:0000313" key="7">
    <source>
        <dbReference type="EMBL" id="OVE84603.1"/>
    </source>
</evidence>
<dbReference type="GO" id="GO:0008273">
    <property type="term" value="F:calcium, potassium:sodium antiporter activity"/>
    <property type="evidence" value="ECO:0007669"/>
    <property type="project" value="TreeGrafter"/>
</dbReference>
<feature type="transmembrane region" description="Helical" evidence="5">
    <location>
        <begin position="273"/>
        <end position="291"/>
    </location>
</feature>
<evidence type="ECO:0000259" key="6">
    <source>
        <dbReference type="Pfam" id="PF01699"/>
    </source>
</evidence>
<dbReference type="GO" id="GO:0005262">
    <property type="term" value="F:calcium channel activity"/>
    <property type="evidence" value="ECO:0007669"/>
    <property type="project" value="TreeGrafter"/>
</dbReference>
<sequence length="317" mass="31650">MLPVSGTVVSVLLLAAGIVALYAGAELLVAGAGRLALGIGLRAATVGVTIIAFATTAPELFVATIGALDVSTDIGLGAIVGSNIANIGLVLGVAALITPLSVSDTVMRRHVPFMVFAAFALVLAGLDGTIGRLEGALLLLALAGFTAYLAYAVNADPAPMADAPGGSRGIELRDVALVAGGLVALLIGSRWLVAGGTDLLSALGVSDLVIGLTVLALGTSLPELAASVVGALRGETAFAIGNVVGSNIYNILAVLGIVALITPIDIASSTLRFELPVMVAFTVLLVGLMAHGRRLSRLDGAVLVAGYGVFLAALVLW</sequence>
<dbReference type="InterPro" id="IPR044880">
    <property type="entry name" value="NCX_ion-bd_dom_sf"/>
</dbReference>
<dbReference type="GO" id="GO:0006874">
    <property type="term" value="P:intracellular calcium ion homeostasis"/>
    <property type="evidence" value="ECO:0007669"/>
    <property type="project" value="TreeGrafter"/>
</dbReference>
<feature type="transmembrane region" description="Helical" evidence="5">
    <location>
        <begin position="110"/>
        <end position="130"/>
    </location>
</feature>
<feature type="transmembrane region" description="Helical" evidence="5">
    <location>
        <begin position="35"/>
        <end position="54"/>
    </location>
</feature>
<organism evidence="7 8">
    <name type="scientific">Natronolimnobius baerhuensis</name>
    <dbReference type="NCBI Taxonomy" id="253108"/>
    <lineage>
        <taxon>Archaea</taxon>
        <taxon>Methanobacteriati</taxon>
        <taxon>Methanobacteriota</taxon>
        <taxon>Stenosarchaea group</taxon>
        <taxon>Halobacteria</taxon>
        <taxon>Halobacteriales</taxon>
        <taxon>Natrialbaceae</taxon>
        <taxon>Natronolimnobius</taxon>
    </lineage>
</organism>
<keyword evidence="2 5" id="KW-0812">Transmembrane</keyword>
<dbReference type="Pfam" id="PF01699">
    <property type="entry name" value="Na_Ca_ex"/>
    <property type="match status" value="2"/>
</dbReference>
<dbReference type="GO" id="GO:0005886">
    <property type="term" value="C:plasma membrane"/>
    <property type="evidence" value="ECO:0007669"/>
    <property type="project" value="TreeGrafter"/>
</dbReference>
<dbReference type="InterPro" id="IPR004481">
    <property type="entry name" value="K/Na/Ca-exchanger"/>
</dbReference>
<dbReference type="NCBIfam" id="TIGR00367">
    <property type="entry name" value="calcium/sodium antiporter"/>
    <property type="match status" value="1"/>
</dbReference>
<evidence type="ECO:0000313" key="8">
    <source>
        <dbReference type="Proteomes" id="UP000196084"/>
    </source>
</evidence>
<evidence type="ECO:0000256" key="4">
    <source>
        <dbReference type="ARBA" id="ARBA00023136"/>
    </source>
</evidence>
<evidence type="ECO:0000256" key="1">
    <source>
        <dbReference type="ARBA" id="ARBA00004141"/>
    </source>
</evidence>
<feature type="transmembrane region" description="Helical" evidence="5">
    <location>
        <begin position="239"/>
        <end position="261"/>
    </location>
</feature>
<comment type="caution">
    <text evidence="7">The sequence shown here is derived from an EMBL/GenBank/DDBJ whole genome shotgun (WGS) entry which is preliminary data.</text>
</comment>
<name>A0A202E8K8_9EURY</name>
<dbReference type="Gene3D" id="1.20.1420.30">
    <property type="entry name" value="NCX, central ion-binding region"/>
    <property type="match status" value="1"/>
</dbReference>
<dbReference type="Proteomes" id="UP000196084">
    <property type="component" value="Unassembled WGS sequence"/>
</dbReference>
<comment type="subcellular location">
    <subcellularLocation>
        <location evidence="1">Membrane</location>
        <topology evidence="1">Multi-pass membrane protein</topology>
    </subcellularLocation>
</comment>
<keyword evidence="8" id="KW-1185">Reference proteome</keyword>
<reference evidence="7 8" key="1">
    <citation type="submission" date="2017-02" db="EMBL/GenBank/DDBJ databases">
        <title>Natronthermophilus aegyptiacus gen. nov.,sp. nov., an aerobic, extremely halophilic alkalithermophilic archaeon isolated from the athalassohaline Wadi An Natrun, Egypt.</title>
        <authorList>
            <person name="Zhao B."/>
        </authorList>
    </citation>
    <scope>NUCLEOTIDE SEQUENCE [LARGE SCALE GENOMIC DNA]</scope>
    <source>
        <strain evidence="7 8">CGMCC 1.3597</strain>
    </source>
</reference>
<dbReference type="PANTHER" id="PTHR10846">
    <property type="entry name" value="SODIUM/POTASSIUM/CALCIUM EXCHANGER"/>
    <property type="match status" value="1"/>
</dbReference>
<evidence type="ECO:0000256" key="3">
    <source>
        <dbReference type="ARBA" id="ARBA00022989"/>
    </source>
</evidence>
<feature type="domain" description="Sodium/calcium exchanger membrane region" evidence="6">
    <location>
        <begin position="10"/>
        <end position="149"/>
    </location>
</feature>
<dbReference type="EMBL" id="MWPH01000002">
    <property type="protein sequence ID" value="OVE84603.1"/>
    <property type="molecule type" value="Genomic_DNA"/>
</dbReference>
<feature type="transmembrane region" description="Helical" evidence="5">
    <location>
        <begin position="136"/>
        <end position="154"/>
    </location>
</feature>
<dbReference type="AlphaFoldDB" id="A0A202E8K8"/>
<protein>
    <submittedName>
        <fullName evidence="7">Cation transporter</fullName>
    </submittedName>
</protein>
<dbReference type="RefSeq" id="WP_087714620.1">
    <property type="nucleotide sequence ID" value="NZ_MWPH01000002.1"/>
</dbReference>
<feature type="domain" description="Sodium/calcium exchanger membrane region" evidence="6">
    <location>
        <begin position="176"/>
        <end position="314"/>
    </location>
</feature>
<keyword evidence="4 5" id="KW-0472">Membrane</keyword>